<dbReference type="Gene3D" id="2.40.170.20">
    <property type="entry name" value="TonB-dependent receptor, beta-barrel domain"/>
    <property type="match status" value="1"/>
</dbReference>
<protein>
    <submittedName>
        <fullName evidence="5">TonB-dependent receptor</fullName>
    </submittedName>
</protein>
<keyword evidence="2" id="KW-0472">Membrane</keyword>
<feature type="non-terminal residue" evidence="5">
    <location>
        <position position="1"/>
    </location>
</feature>
<evidence type="ECO:0000313" key="6">
    <source>
        <dbReference type="Proteomes" id="UP001169764"/>
    </source>
</evidence>
<evidence type="ECO:0000256" key="3">
    <source>
        <dbReference type="ARBA" id="ARBA00023237"/>
    </source>
</evidence>
<feature type="region of interest" description="Disordered" evidence="4">
    <location>
        <begin position="1"/>
        <end position="27"/>
    </location>
</feature>
<comment type="subcellular location">
    <subcellularLocation>
        <location evidence="1">Cell outer membrane</location>
    </subcellularLocation>
</comment>
<evidence type="ECO:0000256" key="1">
    <source>
        <dbReference type="ARBA" id="ARBA00004442"/>
    </source>
</evidence>
<evidence type="ECO:0000313" key="5">
    <source>
        <dbReference type="EMBL" id="MDO6415077.1"/>
    </source>
</evidence>
<keyword evidence="3" id="KW-0998">Cell outer membrane</keyword>
<sequence>PGGGGGRGPGGGGFGGPGGGFGGPRGGGQAGGRIQVALYHTWHFQDEVLIRPGLPVLDRLKGDATGSGGGSPRHELEGQLGYSNGGLGVRLSGNWQSATTSNASVGSTLGDLRFSDLTTFDLRVFADLGQMPAFIGKGWARNVRLTFGVTNIFNQRQDVRDANGDTPVRYQPAYLDPLGRSVRIGFRKLFAPVPPRGPFQPGQRPRN</sequence>
<gene>
    <name evidence="5" type="ORF">Q4F19_11860</name>
</gene>
<keyword evidence="5" id="KW-0675">Receptor</keyword>
<accession>A0ABT8YAR1</accession>
<organism evidence="5 6">
    <name type="scientific">Sphingomonas natans</name>
    <dbReference type="NCBI Taxonomy" id="3063330"/>
    <lineage>
        <taxon>Bacteria</taxon>
        <taxon>Pseudomonadati</taxon>
        <taxon>Pseudomonadota</taxon>
        <taxon>Alphaproteobacteria</taxon>
        <taxon>Sphingomonadales</taxon>
        <taxon>Sphingomonadaceae</taxon>
        <taxon>Sphingomonas</taxon>
    </lineage>
</organism>
<dbReference type="EMBL" id="JAUOTP010000005">
    <property type="protein sequence ID" value="MDO6415077.1"/>
    <property type="molecule type" value="Genomic_DNA"/>
</dbReference>
<evidence type="ECO:0000256" key="2">
    <source>
        <dbReference type="ARBA" id="ARBA00023136"/>
    </source>
</evidence>
<name>A0ABT8YAR1_9SPHN</name>
<comment type="caution">
    <text evidence="5">The sequence shown here is derived from an EMBL/GenBank/DDBJ whole genome shotgun (WGS) entry which is preliminary data.</text>
</comment>
<dbReference type="SUPFAM" id="SSF56935">
    <property type="entry name" value="Porins"/>
    <property type="match status" value="1"/>
</dbReference>
<keyword evidence="6" id="KW-1185">Reference proteome</keyword>
<evidence type="ECO:0000256" key="4">
    <source>
        <dbReference type="SAM" id="MobiDB-lite"/>
    </source>
</evidence>
<proteinExistence type="predicted"/>
<dbReference type="InterPro" id="IPR036942">
    <property type="entry name" value="Beta-barrel_TonB_sf"/>
</dbReference>
<dbReference type="Proteomes" id="UP001169764">
    <property type="component" value="Unassembled WGS sequence"/>
</dbReference>
<reference evidence="5" key="1">
    <citation type="submission" date="2023-07" db="EMBL/GenBank/DDBJ databases">
        <authorList>
            <person name="Kim M."/>
        </authorList>
    </citation>
    <scope>NUCLEOTIDE SEQUENCE</scope>
    <source>
        <strain evidence="5">BIUV-7</strain>
    </source>
</reference>